<evidence type="ECO:0000313" key="2">
    <source>
        <dbReference type="EMBL" id="CAF4840593.1"/>
    </source>
</evidence>
<gene>
    <name evidence="2" type="ORF">GIL414_LOCUS48898</name>
</gene>
<accession>A0A8S3BS43</accession>
<comment type="caution">
    <text evidence="2">The sequence shown here is derived from an EMBL/GenBank/DDBJ whole genome shotgun (WGS) entry which is preliminary data.</text>
</comment>
<proteinExistence type="predicted"/>
<protein>
    <submittedName>
        <fullName evidence="2">Uncharacterized protein</fullName>
    </submittedName>
</protein>
<feature type="region of interest" description="Disordered" evidence="1">
    <location>
        <begin position="89"/>
        <end position="111"/>
    </location>
</feature>
<dbReference type="AlphaFoldDB" id="A0A8S3BS43"/>
<organism evidence="2 3">
    <name type="scientific">Rotaria magnacalcarata</name>
    <dbReference type="NCBI Taxonomy" id="392030"/>
    <lineage>
        <taxon>Eukaryota</taxon>
        <taxon>Metazoa</taxon>
        <taxon>Spiralia</taxon>
        <taxon>Gnathifera</taxon>
        <taxon>Rotifera</taxon>
        <taxon>Eurotatoria</taxon>
        <taxon>Bdelloidea</taxon>
        <taxon>Philodinida</taxon>
        <taxon>Philodinidae</taxon>
        <taxon>Rotaria</taxon>
    </lineage>
</organism>
<dbReference type="EMBL" id="CAJOBJ010159622">
    <property type="protein sequence ID" value="CAF4840593.1"/>
    <property type="molecule type" value="Genomic_DNA"/>
</dbReference>
<feature type="compositionally biased region" description="Basic residues" evidence="1">
    <location>
        <begin position="95"/>
        <end position="104"/>
    </location>
</feature>
<name>A0A8S3BS43_9BILA</name>
<evidence type="ECO:0000313" key="3">
    <source>
        <dbReference type="Proteomes" id="UP000681720"/>
    </source>
</evidence>
<evidence type="ECO:0000256" key="1">
    <source>
        <dbReference type="SAM" id="MobiDB-lite"/>
    </source>
</evidence>
<reference evidence="2" key="1">
    <citation type="submission" date="2021-02" db="EMBL/GenBank/DDBJ databases">
        <authorList>
            <person name="Nowell W R."/>
        </authorList>
    </citation>
    <scope>NUCLEOTIDE SEQUENCE</scope>
</reference>
<sequence>MKPSLNVYFQNKRIRRHLIVAGLINHKGDILPHKPIEVAVPKQPKRQISARKPSKIVHSYLVKEEDKRLTDAHDKIDYLSIKRIDVEKNPESNKTRRGTSKLRRSSSPVIT</sequence>
<dbReference type="Proteomes" id="UP000681720">
    <property type="component" value="Unassembled WGS sequence"/>
</dbReference>
<feature type="non-terminal residue" evidence="2">
    <location>
        <position position="1"/>
    </location>
</feature>